<protein>
    <submittedName>
        <fullName evidence="1">Uncharacterized protein</fullName>
    </submittedName>
</protein>
<dbReference type="InterPro" id="IPR045944">
    <property type="entry name" value="DUF6364"/>
</dbReference>
<dbReference type="OrthoDB" id="1121643at2"/>
<accession>A0A0C1D2Z2</accession>
<dbReference type="Proteomes" id="UP000031473">
    <property type="component" value="Unassembled WGS sequence"/>
</dbReference>
<reference evidence="1 2" key="1">
    <citation type="submission" date="2014-10" db="EMBL/GenBank/DDBJ databases">
        <title>Kaistella jeonii genome.</title>
        <authorList>
            <person name="Clayton J.T."/>
            <person name="Newman J.D."/>
        </authorList>
    </citation>
    <scope>NUCLEOTIDE SEQUENCE [LARGE SCALE GENOMIC DNA]</scope>
    <source>
        <strain evidence="1 2">DSM 17048</strain>
    </source>
</reference>
<gene>
    <name evidence="1" type="ORF">OA86_12345</name>
</gene>
<dbReference type="AlphaFoldDB" id="A0A0C1D2Z2"/>
<dbReference type="Pfam" id="PF19891">
    <property type="entry name" value="DUF6364"/>
    <property type="match status" value="1"/>
</dbReference>
<dbReference type="RefSeq" id="WP_039353755.1">
    <property type="nucleotide sequence ID" value="NZ_FOLA01000012.1"/>
</dbReference>
<dbReference type="EMBL" id="JSYL01000010">
    <property type="protein sequence ID" value="KIA88135.1"/>
    <property type="molecule type" value="Genomic_DNA"/>
</dbReference>
<dbReference type="STRING" id="266749.SAMN05421876_11235"/>
<proteinExistence type="predicted"/>
<sequence length="82" mass="9605">MKTKFTLKIDKSVIKKAKKFAFEKERSLFDLIKNYLRILTNEDISSEVEISANLQSMKGAFEMSKDFDYKKDITLALSKKYL</sequence>
<evidence type="ECO:0000313" key="1">
    <source>
        <dbReference type="EMBL" id="KIA88135.1"/>
    </source>
</evidence>
<keyword evidence="2" id="KW-1185">Reference proteome</keyword>
<organism evidence="1 2">
    <name type="scientific">Kaistella jeonii</name>
    <dbReference type="NCBI Taxonomy" id="266749"/>
    <lineage>
        <taxon>Bacteria</taxon>
        <taxon>Pseudomonadati</taxon>
        <taxon>Bacteroidota</taxon>
        <taxon>Flavobacteriia</taxon>
        <taxon>Flavobacteriales</taxon>
        <taxon>Weeksellaceae</taxon>
        <taxon>Chryseobacterium group</taxon>
        <taxon>Kaistella</taxon>
    </lineage>
</organism>
<evidence type="ECO:0000313" key="2">
    <source>
        <dbReference type="Proteomes" id="UP000031473"/>
    </source>
</evidence>
<comment type="caution">
    <text evidence="1">The sequence shown here is derived from an EMBL/GenBank/DDBJ whole genome shotgun (WGS) entry which is preliminary data.</text>
</comment>
<name>A0A0C1D2Z2_9FLAO</name>